<evidence type="ECO:0000313" key="3">
    <source>
        <dbReference type="Proteomes" id="UP000078555"/>
    </source>
</evidence>
<proteinExistence type="predicted"/>
<feature type="region of interest" description="Disordered" evidence="1">
    <location>
        <begin position="133"/>
        <end position="168"/>
    </location>
</feature>
<dbReference type="GO" id="GO:0003735">
    <property type="term" value="F:structural constituent of ribosome"/>
    <property type="evidence" value="ECO:0007669"/>
    <property type="project" value="InterPro"/>
</dbReference>
<protein>
    <submittedName>
        <fullName evidence="2">Mitochondrial ribosomal protein L46, putative</fullName>
    </submittedName>
</protein>
<evidence type="ECO:0000313" key="2">
    <source>
        <dbReference type="EMBL" id="SBT37743.1"/>
    </source>
</evidence>
<dbReference type="GO" id="GO:0005762">
    <property type="term" value="C:mitochondrial large ribosomal subunit"/>
    <property type="evidence" value="ECO:0007669"/>
    <property type="project" value="TreeGrafter"/>
</dbReference>
<dbReference type="AlphaFoldDB" id="A0A1A8Z1G1"/>
<dbReference type="PANTHER" id="PTHR13124:SF12">
    <property type="entry name" value="LARGE RIBOSOMAL SUBUNIT PROTEIN ML46"/>
    <property type="match status" value="1"/>
</dbReference>
<sequence>MFEWFAKSVVMGMTAHRSRVLLGRGKWSFLFRNEKHIWQEDNLKIKNSALSDEKESDMLSNRDIVESNAITVHEKYKVQISLCIDRFPLHFAQEEFEKDFEQFRDHWLLRTNNNLDINEDFLHMKYNLSSFHDKKDEHEREDLKEVQSNETGPNELGTGEHLYGEMSSREKTSGEIIPDDLENLLSLEGMENILRVTKKKIEKKNMTDFGEKKKKGAEEDNSMDIHNYRNVKRKPNEFLYLIVKYRKKNKWMFPLIDFKKNMTIRQNLQLLCSQHLKCEIPFFVGYCPCTFEKRKLKSPLLLNEIIGRKIFYYRAHYIHNDVNMDTSQNVDICDYAWLSRSELKTFLSVNKYNVIKDAIPLT</sequence>
<name>A0A1A8Z1G1_PLAOA</name>
<keyword evidence="2" id="KW-0689">Ribosomal protein</keyword>
<accession>A0A1A8Z1G1</accession>
<organism evidence="2 3">
    <name type="scientific">Plasmodium ovale wallikeri</name>
    <dbReference type="NCBI Taxonomy" id="864142"/>
    <lineage>
        <taxon>Eukaryota</taxon>
        <taxon>Sar</taxon>
        <taxon>Alveolata</taxon>
        <taxon>Apicomplexa</taxon>
        <taxon>Aconoidasida</taxon>
        <taxon>Haemosporida</taxon>
        <taxon>Plasmodiidae</taxon>
        <taxon>Plasmodium</taxon>
        <taxon>Plasmodium (Plasmodium)</taxon>
    </lineage>
</organism>
<gene>
    <name evidence="2" type="ORF">POVWA1_036540</name>
</gene>
<reference evidence="3" key="1">
    <citation type="submission" date="2016-05" db="EMBL/GenBank/DDBJ databases">
        <authorList>
            <person name="Naeem Raeece"/>
        </authorList>
    </citation>
    <scope>NUCLEOTIDE SEQUENCE [LARGE SCALE GENOMIC DNA]</scope>
</reference>
<keyword evidence="2" id="KW-0687">Ribonucleoprotein</keyword>
<dbReference type="EMBL" id="FLRD01000106">
    <property type="protein sequence ID" value="SBT37743.1"/>
    <property type="molecule type" value="Genomic_DNA"/>
</dbReference>
<evidence type="ECO:0000256" key="1">
    <source>
        <dbReference type="SAM" id="MobiDB-lite"/>
    </source>
</evidence>
<dbReference type="Gene3D" id="3.90.79.10">
    <property type="entry name" value="Nucleoside Triphosphate Pyrophosphohydrolase"/>
    <property type="match status" value="1"/>
</dbReference>
<dbReference type="PANTHER" id="PTHR13124">
    <property type="entry name" value="39S RIBOSOMAL PROTEIN L46, MITOCHONDRIAL PRECURSOR-RELATED"/>
    <property type="match status" value="1"/>
</dbReference>
<dbReference type="Proteomes" id="UP000078555">
    <property type="component" value="Unassembled WGS sequence"/>
</dbReference>
<dbReference type="InterPro" id="IPR040008">
    <property type="entry name" value="Ribosomal_mL46"/>
</dbReference>
<keyword evidence="3" id="KW-1185">Reference proteome</keyword>
<feature type="compositionally biased region" description="Basic and acidic residues" evidence="1">
    <location>
        <begin position="133"/>
        <end position="147"/>
    </location>
</feature>